<dbReference type="Gene3D" id="1.25.40.10">
    <property type="entry name" value="Tetratricopeptide repeat domain"/>
    <property type="match status" value="3"/>
</dbReference>
<evidence type="ECO:0000313" key="4">
    <source>
        <dbReference type="Ensembl" id="ENSFHEP00000017638.1"/>
    </source>
</evidence>
<reference evidence="4" key="2">
    <citation type="submission" date="2025-09" db="UniProtKB">
        <authorList>
            <consortium name="Ensembl"/>
        </authorList>
    </citation>
    <scope>IDENTIFICATION</scope>
</reference>
<evidence type="ECO:0000256" key="3">
    <source>
        <dbReference type="ARBA" id="ARBA00038336"/>
    </source>
</evidence>
<dbReference type="Proteomes" id="UP000265000">
    <property type="component" value="Unplaced"/>
</dbReference>
<evidence type="ECO:0000256" key="1">
    <source>
        <dbReference type="ARBA" id="ARBA00022737"/>
    </source>
</evidence>
<dbReference type="InterPro" id="IPR019734">
    <property type="entry name" value="TPR_rpt"/>
</dbReference>
<accession>A0A3Q2PUX2</accession>
<dbReference type="FunFam" id="1.25.40.10:FF:000026">
    <property type="entry name" value="Interferon-induced protein with tetratricopeptide repeats 5"/>
    <property type="match status" value="1"/>
</dbReference>
<dbReference type="PANTHER" id="PTHR10271">
    <property type="entry name" value="INTERFERON-INDUCED PROTEIN WITH TETRATRICOPEPTIDE REPEATS"/>
    <property type="match status" value="1"/>
</dbReference>
<dbReference type="PANTHER" id="PTHR10271:SF14">
    <property type="entry name" value="INTERFERON-INDUCED PROTEIN WITH TETRATRICOPEPTIDE REPEATS-RELATED"/>
    <property type="match status" value="1"/>
</dbReference>
<dbReference type="GO" id="GO:0005829">
    <property type="term" value="C:cytosol"/>
    <property type="evidence" value="ECO:0007669"/>
    <property type="project" value="TreeGrafter"/>
</dbReference>
<comment type="similarity">
    <text evidence="3">Belongs to the IFIT family.</text>
</comment>
<dbReference type="AlphaFoldDB" id="A0A3Q2PUX2"/>
<name>A0A3Q2PUX2_FUNHE</name>
<dbReference type="Ensembl" id="ENSFHET00000026380.1">
    <property type="protein sequence ID" value="ENSFHEP00000017638.1"/>
    <property type="gene ID" value="ENSFHEG00000019392.1"/>
</dbReference>
<keyword evidence="1" id="KW-0677">Repeat</keyword>
<dbReference type="SMART" id="SM00028">
    <property type="entry name" value="TPR"/>
    <property type="match status" value="3"/>
</dbReference>
<dbReference type="STRING" id="8078.ENSFHEP00000017638"/>
<dbReference type="InterPro" id="IPR011990">
    <property type="entry name" value="TPR-like_helical_dom_sf"/>
</dbReference>
<keyword evidence="5" id="KW-1185">Reference proteome</keyword>
<evidence type="ECO:0000256" key="2">
    <source>
        <dbReference type="ARBA" id="ARBA00022803"/>
    </source>
</evidence>
<dbReference type="GO" id="GO:0051607">
    <property type="term" value="P:defense response to virus"/>
    <property type="evidence" value="ECO:0007669"/>
    <property type="project" value="TreeGrafter"/>
</dbReference>
<evidence type="ECO:0000313" key="5">
    <source>
        <dbReference type="Proteomes" id="UP000265000"/>
    </source>
</evidence>
<organism evidence="4 5">
    <name type="scientific">Fundulus heteroclitus</name>
    <name type="common">Killifish</name>
    <name type="synonym">Mummichog</name>
    <dbReference type="NCBI Taxonomy" id="8078"/>
    <lineage>
        <taxon>Eukaryota</taxon>
        <taxon>Metazoa</taxon>
        <taxon>Chordata</taxon>
        <taxon>Craniata</taxon>
        <taxon>Vertebrata</taxon>
        <taxon>Euteleostomi</taxon>
        <taxon>Actinopterygii</taxon>
        <taxon>Neopterygii</taxon>
        <taxon>Teleostei</taxon>
        <taxon>Neoteleostei</taxon>
        <taxon>Acanthomorphata</taxon>
        <taxon>Ovalentaria</taxon>
        <taxon>Atherinomorphae</taxon>
        <taxon>Cyprinodontiformes</taxon>
        <taxon>Fundulidae</taxon>
        <taxon>Fundulus</taxon>
    </lineage>
</organism>
<keyword evidence="2" id="KW-0802">TPR repeat</keyword>
<protein>
    <submittedName>
        <fullName evidence="4">Uncharacterized protein</fullName>
    </submittedName>
</protein>
<dbReference type="SUPFAM" id="SSF48452">
    <property type="entry name" value="TPR-like"/>
    <property type="match status" value="1"/>
</dbReference>
<proteinExistence type="inferred from homology"/>
<reference evidence="4" key="1">
    <citation type="submission" date="2025-08" db="UniProtKB">
        <authorList>
            <consortium name="Ensembl"/>
        </authorList>
    </citation>
    <scope>IDENTIFICATION</scope>
</reference>
<sequence>MRAEPEEASSHRDTKRLEDEVSLLTLLIYNLQGFIHYKLGSTEEALSSFNQATETFQHQKNTDETPWLTVNCGNLAWLHHLMGEDEKSQHYLSKVDALQKKKEELHPEVCAEKAWTLMRFDEEKKQQAAELFQRAIQMQPDVVEWQSSCAILGAEAFKDNLENMDSEVLEILRSAKERDPDNLYIAALYLEARAAKGELSQGELQMLAEKVLEAPVSSYSGLGPLLRLYRNYKSKDDAVKLAEEALRRQPDSRYLKRSVAICLAKKVLSQEYKPQPPEIMKVIRHWKEVMEAYPKSSVREDLTLAQLYAKVDIEKADRIYKELLERDDLDLKEEQMLYHRYANYLFFIRNESDESIKYQLKAAEIPVETQYRKKSIKELKKASNKKRDPEMCRMIRELLTRLENQPETQNQ</sequence>
<dbReference type="GeneTree" id="ENSGT00950000182946"/>